<comment type="similarity">
    <text evidence="1">Belongs to the LysR transcriptional regulatory family.</text>
</comment>
<proteinExistence type="inferred from homology"/>
<dbReference type="InterPro" id="IPR036388">
    <property type="entry name" value="WH-like_DNA-bd_sf"/>
</dbReference>
<protein>
    <submittedName>
        <fullName evidence="6">DNA-binding transcriptional LysR family regulator</fullName>
    </submittedName>
</protein>
<dbReference type="RefSeq" id="WP_132191498.1">
    <property type="nucleotide sequence ID" value="NZ_SLWM01000011.1"/>
</dbReference>
<dbReference type="EMBL" id="SLWM01000011">
    <property type="protein sequence ID" value="TCO18861.1"/>
    <property type="molecule type" value="Genomic_DNA"/>
</dbReference>
<reference evidence="6 7" key="1">
    <citation type="journal article" date="2015" name="Stand. Genomic Sci.">
        <title>Genomic Encyclopedia of Bacterial and Archaeal Type Strains, Phase III: the genomes of soil and plant-associated and newly described type strains.</title>
        <authorList>
            <person name="Whitman W.B."/>
            <person name="Woyke T."/>
            <person name="Klenk H.P."/>
            <person name="Zhou Y."/>
            <person name="Lilburn T.G."/>
            <person name="Beck B.J."/>
            <person name="De Vos P."/>
            <person name="Vandamme P."/>
            <person name="Eisen J.A."/>
            <person name="Garrity G."/>
            <person name="Hugenholtz P."/>
            <person name="Kyrpides N.C."/>
        </authorList>
    </citation>
    <scope>NUCLEOTIDE SEQUENCE [LARGE SCALE GENOMIC DNA]</scope>
    <source>
        <strain evidence="6 7">VKM Ac-2538</strain>
    </source>
</reference>
<evidence type="ECO:0000256" key="1">
    <source>
        <dbReference type="ARBA" id="ARBA00009437"/>
    </source>
</evidence>
<keyword evidence="3 6" id="KW-0238">DNA-binding</keyword>
<evidence type="ECO:0000256" key="2">
    <source>
        <dbReference type="ARBA" id="ARBA00023015"/>
    </source>
</evidence>
<evidence type="ECO:0000313" key="7">
    <source>
        <dbReference type="Proteomes" id="UP000295818"/>
    </source>
</evidence>
<dbReference type="Gene3D" id="1.10.10.10">
    <property type="entry name" value="Winged helix-like DNA-binding domain superfamily/Winged helix DNA-binding domain"/>
    <property type="match status" value="1"/>
</dbReference>
<evidence type="ECO:0000256" key="4">
    <source>
        <dbReference type="ARBA" id="ARBA00023163"/>
    </source>
</evidence>
<comment type="caution">
    <text evidence="6">The sequence shown here is derived from an EMBL/GenBank/DDBJ whole genome shotgun (WGS) entry which is preliminary data.</text>
</comment>
<evidence type="ECO:0000313" key="6">
    <source>
        <dbReference type="EMBL" id="TCO18861.1"/>
    </source>
</evidence>
<organism evidence="6 7">
    <name type="scientific">Kribbella orskensis</name>
    <dbReference type="NCBI Taxonomy" id="2512216"/>
    <lineage>
        <taxon>Bacteria</taxon>
        <taxon>Bacillati</taxon>
        <taxon>Actinomycetota</taxon>
        <taxon>Actinomycetes</taxon>
        <taxon>Propionibacteriales</taxon>
        <taxon>Kribbellaceae</taxon>
        <taxon>Kribbella</taxon>
    </lineage>
</organism>
<dbReference type="SUPFAM" id="SSF46785">
    <property type="entry name" value="Winged helix' DNA-binding domain"/>
    <property type="match status" value="1"/>
</dbReference>
<dbReference type="SUPFAM" id="SSF53850">
    <property type="entry name" value="Periplasmic binding protein-like II"/>
    <property type="match status" value="1"/>
</dbReference>
<dbReference type="Pfam" id="PF03466">
    <property type="entry name" value="LysR_substrate"/>
    <property type="match status" value="1"/>
</dbReference>
<evidence type="ECO:0000259" key="5">
    <source>
        <dbReference type="PROSITE" id="PS50931"/>
    </source>
</evidence>
<evidence type="ECO:0000256" key="3">
    <source>
        <dbReference type="ARBA" id="ARBA00023125"/>
    </source>
</evidence>
<dbReference type="PANTHER" id="PTHR30346:SF0">
    <property type="entry name" value="HCA OPERON TRANSCRIPTIONAL ACTIVATOR HCAR"/>
    <property type="match status" value="1"/>
</dbReference>
<dbReference type="PROSITE" id="PS50931">
    <property type="entry name" value="HTH_LYSR"/>
    <property type="match status" value="1"/>
</dbReference>
<keyword evidence="2" id="KW-0805">Transcription regulation</keyword>
<dbReference type="CDD" id="cd08414">
    <property type="entry name" value="PBP2_LTTR_aromatics_like"/>
    <property type="match status" value="1"/>
</dbReference>
<dbReference type="Proteomes" id="UP000295818">
    <property type="component" value="Unassembled WGS sequence"/>
</dbReference>
<dbReference type="InterPro" id="IPR036390">
    <property type="entry name" value="WH_DNA-bd_sf"/>
</dbReference>
<dbReference type="GO" id="GO:0003677">
    <property type="term" value="F:DNA binding"/>
    <property type="evidence" value="ECO:0007669"/>
    <property type="project" value="UniProtKB-KW"/>
</dbReference>
<sequence>MTPDLRQLRYFVAVAEESSFTRAAARLLIAQQSLSQQITLLERTLGAKLFDRDSRGTELTEVGKLFLPEARAVLQRADDAVAVVTRAVRGEIGNLRLAFLATTANYLLPLVVRAVRERLPDLQLATEETTISALVEGVTTGRYDVAFSRPPLVDGLATRTLATERVCAVLPAGHPLADRAEVALEDLADENWVLTPRSSWEPWHKVYDEEFHEAGFVPKVVQRDPSPQVLLGLVAAGVGVTRLAWSANSLRRTGVVFVPIAGESVSTEMVWLPGNTSPALQVVLEIVTELAAESDVTTAG</sequence>
<dbReference type="InterPro" id="IPR000847">
    <property type="entry name" value="LysR_HTH_N"/>
</dbReference>
<dbReference type="InterPro" id="IPR005119">
    <property type="entry name" value="LysR_subst-bd"/>
</dbReference>
<dbReference type="PANTHER" id="PTHR30346">
    <property type="entry name" value="TRANSCRIPTIONAL DUAL REGULATOR HCAR-RELATED"/>
    <property type="match status" value="1"/>
</dbReference>
<keyword evidence="4" id="KW-0804">Transcription</keyword>
<name>A0ABY2BFR9_9ACTN</name>
<keyword evidence="7" id="KW-1185">Reference proteome</keyword>
<dbReference type="Pfam" id="PF00126">
    <property type="entry name" value="HTH_1"/>
    <property type="match status" value="1"/>
</dbReference>
<feature type="domain" description="HTH lysR-type" evidence="5">
    <location>
        <begin position="3"/>
        <end position="60"/>
    </location>
</feature>
<dbReference type="Gene3D" id="3.40.190.10">
    <property type="entry name" value="Periplasmic binding protein-like II"/>
    <property type="match status" value="2"/>
</dbReference>
<gene>
    <name evidence="6" type="ORF">EV644_11199</name>
</gene>
<accession>A0ABY2BFR9</accession>
<dbReference type="PRINTS" id="PR00039">
    <property type="entry name" value="HTHLYSR"/>
</dbReference>